<dbReference type="InterPro" id="IPR019734">
    <property type="entry name" value="TPR_rpt"/>
</dbReference>
<evidence type="ECO:0000256" key="3">
    <source>
        <dbReference type="PROSITE-ProRule" id="PRU00339"/>
    </source>
</evidence>
<comment type="caution">
    <text evidence="5">The sequence shown here is derived from an EMBL/GenBank/DDBJ whole genome shotgun (WGS) entry which is preliminary data.</text>
</comment>
<dbReference type="OrthoDB" id="1658288at2759"/>
<dbReference type="Pfam" id="PF13374">
    <property type="entry name" value="TPR_10"/>
    <property type="match status" value="1"/>
</dbReference>
<feature type="region of interest" description="Disordered" evidence="4">
    <location>
        <begin position="1"/>
        <end position="28"/>
    </location>
</feature>
<dbReference type="Gene3D" id="1.25.40.10">
    <property type="entry name" value="Tetratricopeptide repeat domain"/>
    <property type="match status" value="2"/>
</dbReference>
<keyword evidence="2 3" id="KW-0802">TPR repeat</keyword>
<evidence type="ECO:0000256" key="4">
    <source>
        <dbReference type="SAM" id="MobiDB-lite"/>
    </source>
</evidence>
<accession>A0A9N8H0K3</accession>
<evidence type="ECO:0000256" key="2">
    <source>
        <dbReference type="ARBA" id="ARBA00022803"/>
    </source>
</evidence>
<feature type="repeat" description="TPR" evidence="3">
    <location>
        <begin position="188"/>
        <end position="221"/>
    </location>
</feature>
<name>A0A9N8H0K3_9STRA</name>
<proteinExistence type="predicted"/>
<evidence type="ECO:0000313" key="5">
    <source>
        <dbReference type="EMBL" id="CAB9497573.1"/>
    </source>
</evidence>
<dbReference type="InterPro" id="IPR011990">
    <property type="entry name" value="TPR-like_helical_dom_sf"/>
</dbReference>
<evidence type="ECO:0000256" key="1">
    <source>
        <dbReference type="ARBA" id="ARBA00022737"/>
    </source>
</evidence>
<dbReference type="PANTHER" id="PTHR45641">
    <property type="entry name" value="TETRATRICOPEPTIDE REPEAT PROTEIN (AFU_ORTHOLOGUE AFUA_6G03870)"/>
    <property type="match status" value="1"/>
</dbReference>
<dbReference type="Pfam" id="PF13424">
    <property type="entry name" value="TPR_12"/>
    <property type="match status" value="1"/>
</dbReference>
<protein>
    <submittedName>
        <fullName evidence="5">Repeat-containing protein</fullName>
    </submittedName>
</protein>
<dbReference type="SMART" id="SM00028">
    <property type="entry name" value="TPR"/>
    <property type="match status" value="3"/>
</dbReference>
<dbReference type="PROSITE" id="PS50005">
    <property type="entry name" value="TPR"/>
    <property type="match status" value="1"/>
</dbReference>
<evidence type="ECO:0000313" key="6">
    <source>
        <dbReference type="Proteomes" id="UP001153069"/>
    </source>
</evidence>
<keyword evidence="6" id="KW-1185">Reference proteome</keyword>
<sequence length="380" mass="42789">MVFGKRFSFKRKSKEGKKAQQSTPKAAPLKPVYYEEAVDSDAQSSDVEFIEDDSQYVPPERGKYQATSKLEESTFTDVELPLAVVVPSKDLDDDDNSILSQDGVFNKVFRPRAEKSSKPRLSLATSTTSDEHLTAATASASEQTFSEAGSLSIASEKFEQKERRKLARWKEAMDAEICRVGMEHPKAAALLLELGSTHLQCEHFEEARNYFTEAVAVSESIFGASDLRLAKAFELLGAAEYTVSKQDKEMLHHSLSCLEKAYLVRYEQQGPEHVDTVSTLSRIGRVQTKLKNYEDARVCHYEVLKIREAIFGSNHPCCAVSARALALVYVKLRQAQSAKFYFKFALKIYQDNGLEHHRFASAIRKDMHDLKIVKKARVEV</sequence>
<keyword evidence="1" id="KW-0677">Repeat</keyword>
<organism evidence="5 6">
    <name type="scientific">Seminavis robusta</name>
    <dbReference type="NCBI Taxonomy" id="568900"/>
    <lineage>
        <taxon>Eukaryota</taxon>
        <taxon>Sar</taxon>
        <taxon>Stramenopiles</taxon>
        <taxon>Ochrophyta</taxon>
        <taxon>Bacillariophyta</taxon>
        <taxon>Bacillariophyceae</taxon>
        <taxon>Bacillariophycidae</taxon>
        <taxon>Naviculales</taxon>
        <taxon>Naviculaceae</taxon>
        <taxon>Seminavis</taxon>
    </lineage>
</organism>
<dbReference type="EMBL" id="CAICTM010000022">
    <property type="protein sequence ID" value="CAB9497573.1"/>
    <property type="molecule type" value="Genomic_DNA"/>
</dbReference>
<feature type="region of interest" description="Disordered" evidence="4">
    <location>
        <begin position="43"/>
        <end position="68"/>
    </location>
</feature>
<feature type="region of interest" description="Disordered" evidence="4">
    <location>
        <begin position="116"/>
        <end position="141"/>
    </location>
</feature>
<dbReference type="SUPFAM" id="SSF48452">
    <property type="entry name" value="TPR-like"/>
    <property type="match status" value="1"/>
</dbReference>
<dbReference type="Proteomes" id="UP001153069">
    <property type="component" value="Unassembled WGS sequence"/>
</dbReference>
<reference evidence="5" key="1">
    <citation type="submission" date="2020-06" db="EMBL/GenBank/DDBJ databases">
        <authorList>
            <consortium name="Plant Systems Biology data submission"/>
        </authorList>
    </citation>
    <scope>NUCLEOTIDE SEQUENCE</scope>
    <source>
        <strain evidence="5">D6</strain>
    </source>
</reference>
<dbReference type="PANTHER" id="PTHR45641:SF19">
    <property type="entry name" value="NEPHROCYSTIN-3"/>
    <property type="match status" value="1"/>
</dbReference>
<dbReference type="AlphaFoldDB" id="A0A9N8H0K3"/>
<gene>
    <name evidence="5" type="ORF">SEMRO_22_G015180.1</name>
</gene>